<dbReference type="EMBL" id="CAJNOE010005289">
    <property type="protein sequence ID" value="CAF1518283.1"/>
    <property type="molecule type" value="Genomic_DNA"/>
</dbReference>
<proteinExistence type="predicted"/>
<dbReference type="Proteomes" id="UP000663860">
    <property type="component" value="Unassembled WGS sequence"/>
</dbReference>
<organism evidence="1 2">
    <name type="scientific">Adineta steineri</name>
    <dbReference type="NCBI Taxonomy" id="433720"/>
    <lineage>
        <taxon>Eukaryota</taxon>
        <taxon>Metazoa</taxon>
        <taxon>Spiralia</taxon>
        <taxon>Gnathifera</taxon>
        <taxon>Rotifera</taxon>
        <taxon>Eurotatoria</taxon>
        <taxon>Bdelloidea</taxon>
        <taxon>Adinetida</taxon>
        <taxon>Adinetidae</taxon>
        <taxon>Adineta</taxon>
    </lineage>
</organism>
<sequence length="135" mass="16011">MIHVIDYSRIMRAVVVMMECKSCNLIYGHSSFNSLKNRRRYITHHSINSPMKIFYLCNTLGFTTTVLYDYTCQLMNAQSPFNAFIRTVLDRIIYEQSGVIQDLEPIHLTKVFQSYWFLYNIIWFEFMLGKGEIVI</sequence>
<name>A0A815UAU2_9BILA</name>
<protein>
    <submittedName>
        <fullName evidence="1">Uncharacterized protein</fullName>
    </submittedName>
</protein>
<gene>
    <name evidence="1" type="ORF">IZO911_LOCUS45768</name>
</gene>
<reference evidence="1" key="1">
    <citation type="submission" date="2021-02" db="EMBL/GenBank/DDBJ databases">
        <authorList>
            <person name="Nowell W R."/>
        </authorList>
    </citation>
    <scope>NUCLEOTIDE SEQUENCE</scope>
</reference>
<dbReference type="AlphaFoldDB" id="A0A815UAU2"/>
<comment type="caution">
    <text evidence="1">The sequence shown here is derived from an EMBL/GenBank/DDBJ whole genome shotgun (WGS) entry which is preliminary data.</text>
</comment>
<accession>A0A815UAU2</accession>
<evidence type="ECO:0000313" key="1">
    <source>
        <dbReference type="EMBL" id="CAF1518283.1"/>
    </source>
</evidence>
<evidence type="ECO:0000313" key="2">
    <source>
        <dbReference type="Proteomes" id="UP000663860"/>
    </source>
</evidence>
<feature type="non-terminal residue" evidence="1">
    <location>
        <position position="135"/>
    </location>
</feature>